<evidence type="ECO:0000256" key="3">
    <source>
        <dbReference type="PROSITE-ProRule" id="PRU00169"/>
    </source>
</evidence>
<dbReference type="InterPro" id="IPR016032">
    <property type="entry name" value="Sig_transdc_resp-reg_C-effctor"/>
</dbReference>
<dbReference type="GO" id="GO:0000160">
    <property type="term" value="P:phosphorelay signal transduction system"/>
    <property type="evidence" value="ECO:0007669"/>
    <property type="project" value="InterPro"/>
</dbReference>
<dbReference type="InterPro" id="IPR011006">
    <property type="entry name" value="CheY-like_superfamily"/>
</dbReference>
<gene>
    <name evidence="6" type="ORF">GR138_25680</name>
</gene>
<dbReference type="Gene3D" id="3.40.50.2300">
    <property type="match status" value="1"/>
</dbReference>
<feature type="domain" description="Response regulatory" evidence="5">
    <location>
        <begin position="5"/>
        <end position="120"/>
    </location>
</feature>
<dbReference type="InterPro" id="IPR058245">
    <property type="entry name" value="NreC/VraR/RcsB-like_REC"/>
</dbReference>
<accession>A0A6N8SNR1</accession>
<dbReference type="CDD" id="cd17535">
    <property type="entry name" value="REC_NarL-like"/>
    <property type="match status" value="1"/>
</dbReference>
<sequence>MSTIRVAVVDDHPIFREGVASCLMDIGGYDIVGEGGSCEDAKAIAQQADPDVMLLDISMPGGGLNAVASILERRPAQKIIVLTVSESHSDVATALKLGAKGYVLKGVGSRTLSEIVRAVQGGEMYLSPALSARMIADLSQVGNQPSATGIRDLTEREYDVLSLVAAGLTNKRIARDLDLHEKTVKHHLTRIFAKLNVSNRTEAAMAFRDAGETAPHYLG</sequence>
<reference evidence="6 7" key="1">
    <citation type="submission" date="2019-12" db="EMBL/GenBank/DDBJ databases">
        <title>Shinella kummerowiae sp. nov., a symbiotic bacterium isolated from root nodules of the herbal legume Kummerowia stipulacea.</title>
        <authorList>
            <person name="Gao J."/>
        </authorList>
    </citation>
    <scope>NUCLEOTIDE SEQUENCE [LARGE SCALE GENOMIC DNA]</scope>
    <source>
        <strain evidence="6 7">CCBAU 25048</strain>
    </source>
</reference>
<dbReference type="CDD" id="cd06170">
    <property type="entry name" value="LuxR_C_like"/>
    <property type="match status" value="1"/>
</dbReference>
<organism evidence="6 7">
    <name type="scientific">Shinella kummerowiae</name>
    <dbReference type="NCBI Taxonomy" id="417745"/>
    <lineage>
        <taxon>Bacteria</taxon>
        <taxon>Pseudomonadati</taxon>
        <taxon>Pseudomonadota</taxon>
        <taxon>Alphaproteobacteria</taxon>
        <taxon>Hyphomicrobiales</taxon>
        <taxon>Rhizobiaceae</taxon>
        <taxon>Shinella</taxon>
    </lineage>
</organism>
<dbReference type="Pfam" id="PF00072">
    <property type="entry name" value="Response_reg"/>
    <property type="match status" value="1"/>
</dbReference>
<evidence type="ECO:0000259" key="4">
    <source>
        <dbReference type="PROSITE" id="PS50043"/>
    </source>
</evidence>
<dbReference type="SMART" id="SM00421">
    <property type="entry name" value="HTH_LUXR"/>
    <property type="match status" value="1"/>
</dbReference>
<proteinExistence type="predicted"/>
<dbReference type="InterPro" id="IPR039420">
    <property type="entry name" value="WalR-like"/>
</dbReference>
<dbReference type="AlphaFoldDB" id="A0A6N8SNR1"/>
<dbReference type="RefSeq" id="WP_160862099.1">
    <property type="nucleotide sequence ID" value="NZ_JAODWE010000003.1"/>
</dbReference>
<dbReference type="EMBL" id="WUMK01000011">
    <property type="protein sequence ID" value="MXN48602.1"/>
    <property type="molecule type" value="Genomic_DNA"/>
</dbReference>
<name>A0A6N8SNR1_9HYPH</name>
<evidence type="ECO:0000313" key="6">
    <source>
        <dbReference type="EMBL" id="MXN48602.1"/>
    </source>
</evidence>
<dbReference type="InterPro" id="IPR001789">
    <property type="entry name" value="Sig_transdc_resp-reg_receiver"/>
</dbReference>
<dbReference type="PANTHER" id="PTHR43214:SF43">
    <property type="entry name" value="TWO-COMPONENT RESPONSE REGULATOR"/>
    <property type="match status" value="1"/>
</dbReference>
<keyword evidence="2" id="KW-0238">DNA-binding</keyword>
<dbReference type="SUPFAM" id="SSF46894">
    <property type="entry name" value="C-terminal effector domain of the bipartite response regulators"/>
    <property type="match status" value="1"/>
</dbReference>
<dbReference type="InterPro" id="IPR000792">
    <property type="entry name" value="Tscrpt_reg_LuxR_C"/>
</dbReference>
<evidence type="ECO:0000256" key="1">
    <source>
        <dbReference type="ARBA" id="ARBA00022553"/>
    </source>
</evidence>
<evidence type="ECO:0000313" key="7">
    <source>
        <dbReference type="Proteomes" id="UP000435802"/>
    </source>
</evidence>
<keyword evidence="1 3" id="KW-0597">Phosphoprotein</keyword>
<evidence type="ECO:0000259" key="5">
    <source>
        <dbReference type="PROSITE" id="PS50110"/>
    </source>
</evidence>
<dbReference type="PANTHER" id="PTHR43214">
    <property type="entry name" value="TWO-COMPONENT RESPONSE REGULATOR"/>
    <property type="match status" value="1"/>
</dbReference>
<dbReference type="SMART" id="SM00448">
    <property type="entry name" value="REC"/>
    <property type="match status" value="1"/>
</dbReference>
<dbReference type="GO" id="GO:0006355">
    <property type="term" value="P:regulation of DNA-templated transcription"/>
    <property type="evidence" value="ECO:0007669"/>
    <property type="project" value="InterPro"/>
</dbReference>
<dbReference type="PRINTS" id="PR00038">
    <property type="entry name" value="HTHLUXR"/>
</dbReference>
<protein>
    <submittedName>
        <fullName evidence="6">Response regulator</fullName>
    </submittedName>
</protein>
<feature type="modified residue" description="4-aspartylphosphate" evidence="3">
    <location>
        <position position="56"/>
    </location>
</feature>
<dbReference type="PROSITE" id="PS50043">
    <property type="entry name" value="HTH_LUXR_2"/>
    <property type="match status" value="1"/>
</dbReference>
<dbReference type="OrthoDB" id="9814495at2"/>
<feature type="domain" description="HTH luxR-type" evidence="4">
    <location>
        <begin position="146"/>
        <end position="211"/>
    </location>
</feature>
<dbReference type="Pfam" id="PF00196">
    <property type="entry name" value="GerE"/>
    <property type="match status" value="1"/>
</dbReference>
<dbReference type="PROSITE" id="PS00622">
    <property type="entry name" value="HTH_LUXR_1"/>
    <property type="match status" value="1"/>
</dbReference>
<comment type="caution">
    <text evidence="6">The sequence shown here is derived from an EMBL/GenBank/DDBJ whole genome shotgun (WGS) entry which is preliminary data.</text>
</comment>
<dbReference type="Proteomes" id="UP000435802">
    <property type="component" value="Unassembled WGS sequence"/>
</dbReference>
<evidence type="ECO:0000256" key="2">
    <source>
        <dbReference type="ARBA" id="ARBA00023125"/>
    </source>
</evidence>
<keyword evidence="7" id="KW-1185">Reference proteome</keyword>
<dbReference type="PROSITE" id="PS50110">
    <property type="entry name" value="RESPONSE_REGULATORY"/>
    <property type="match status" value="1"/>
</dbReference>
<dbReference type="GO" id="GO:0003677">
    <property type="term" value="F:DNA binding"/>
    <property type="evidence" value="ECO:0007669"/>
    <property type="project" value="UniProtKB-KW"/>
</dbReference>
<dbReference type="SUPFAM" id="SSF52172">
    <property type="entry name" value="CheY-like"/>
    <property type="match status" value="1"/>
</dbReference>